<evidence type="ECO:0000313" key="1">
    <source>
        <dbReference type="EMBL" id="MCZ0962944.1"/>
    </source>
</evidence>
<comment type="caution">
    <text evidence="1">The sequence shown here is derived from an EMBL/GenBank/DDBJ whole genome shotgun (WGS) entry which is preliminary data.</text>
</comment>
<reference evidence="1" key="1">
    <citation type="submission" date="2022-12" db="EMBL/GenBank/DDBJ databases">
        <title>Paracoccus sp. EF6 isolated from a lake water.</title>
        <authorList>
            <person name="Liu H."/>
        </authorList>
    </citation>
    <scope>NUCLEOTIDE SEQUENCE</scope>
    <source>
        <strain evidence="1">EF6</strain>
    </source>
</reference>
<name>A0ABT4J740_9RHOB</name>
<dbReference type="Proteomes" id="UP001149822">
    <property type="component" value="Unassembled WGS sequence"/>
</dbReference>
<evidence type="ECO:0000313" key="2">
    <source>
        <dbReference type="Proteomes" id="UP001149822"/>
    </source>
</evidence>
<gene>
    <name evidence="1" type="ORF">OU682_15090</name>
</gene>
<sequence length="123" mass="13777">MSITQTRPKHVVTSAGLQELLESGWQLHVVCQKKPELKGYQWHGSWYLVAVDPSTNDWAPLITAREKAKLSRRAEGSRPMDDVSYREIKTISGLVSMVTSFGFTYVAFPTEPGTSLVLEPQLL</sequence>
<keyword evidence="2" id="KW-1185">Reference proteome</keyword>
<proteinExistence type="predicted"/>
<dbReference type="RefSeq" id="WP_268942993.1">
    <property type="nucleotide sequence ID" value="NZ_JAPTYD010000025.1"/>
</dbReference>
<accession>A0ABT4J740</accession>
<organism evidence="1 2">
    <name type="scientific">Paracoccus benzoatiresistens</name>
    <dbReference type="NCBI Taxonomy" id="2997341"/>
    <lineage>
        <taxon>Bacteria</taxon>
        <taxon>Pseudomonadati</taxon>
        <taxon>Pseudomonadota</taxon>
        <taxon>Alphaproteobacteria</taxon>
        <taxon>Rhodobacterales</taxon>
        <taxon>Paracoccaceae</taxon>
        <taxon>Paracoccus</taxon>
    </lineage>
</organism>
<protein>
    <submittedName>
        <fullName evidence="1">Uncharacterized protein</fullName>
    </submittedName>
</protein>
<dbReference type="EMBL" id="JAPTYD010000025">
    <property type="protein sequence ID" value="MCZ0962944.1"/>
    <property type="molecule type" value="Genomic_DNA"/>
</dbReference>